<gene>
    <name evidence="1" type="ORF">RD2015_2870</name>
</gene>
<name>A0A0U3D141_9BURK</name>
<accession>A0A0U3D141</accession>
<organism evidence="1 2">
    <name type="scientific">Roseateles depolymerans</name>
    <dbReference type="NCBI Taxonomy" id="76731"/>
    <lineage>
        <taxon>Bacteria</taxon>
        <taxon>Pseudomonadati</taxon>
        <taxon>Pseudomonadota</taxon>
        <taxon>Betaproteobacteria</taxon>
        <taxon>Burkholderiales</taxon>
        <taxon>Sphaerotilaceae</taxon>
        <taxon>Roseateles</taxon>
    </lineage>
</organism>
<sequence length="225" mass="24286">MLLALYWAPPPTQRRPQLRLLESVRARRLGGELTCSQVLGTPAFRMCAASVSWFTSATANKLPCSPQGTASWCRTRSMGISASCSLQSILSHRSWVPRCWWRRRQSCCASTGLEGFCGGCPNLGSMVSSFTAFKMAESSVTPNGTHRADGSHFGCTWIPVKHVRTEALSCADPALQPAVRQSFADAADQACRSAPKAVSASPRRRQKALRPPCTLVAHPGPPLTA</sequence>
<dbReference type="STRING" id="76731.RD2015_2870"/>
<dbReference type="EMBL" id="CP013729">
    <property type="protein sequence ID" value="ALV07334.1"/>
    <property type="molecule type" value="Genomic_DNA"/>
</dbReference>
<protein>
    <submittedName>
        <fullName evidence="1">Uncharacterized protein</fullName>
    </submittedName>
</protein>
<dbReference type="Proteomes" id="UP000060699">
    <property type="component" value="Chromosome"/>
</dbReference>
<evidence type="ECO:0000313" key="2">
    <source>
        <dbReference type="Proteomes" id="UP000060699"/>
    </source>
</evidence>
<dbReference type="KEGG" id="rdp:RD2015_2870"/>
<evidence type="ECO:0000313" key="1">
    <source>
        <dbReference type="EMBL" id="ALV07334.1"/>
    </source>
</evidence>
<proteinExistence type="predicted"/>
<reference evidence="1 2" key="1">
    <citation type="submission" date="2015-12" db="EMBL/GenBank/DDBJ databases">
        <title>Complete genome of Roseateles depolymerans KCTC 42856.</title>
        <authorList>
            <person name="Kim K.M."/>
        </authorList>
    </citation>
    <scope>NUCLEOTIDE SEQUENCE [LARGE SCALE GENOMIC DNA]</scope>
    <source>
        <strain evidence="1 2">KCTC 42856</strain>
    </source>
</reference>
<dbReference type="AlphaFoldDB" id="A0A0U3D141"/>
<keyword evidence="2" id="KW-1185">Reference proteome</keyword>